<accession>A0ABQ4Z6D2</accession>
<reference evidence="2" key="2">
    <citation type="submission" date="2022-01" db="EMBL/GenBank/DDBJ databases">
        <authorList>
            <person name="Yamashiro T."/>
            <person name="Shiraishi A."/>
            <person name="Satake H."/>
            <person name="Nakayama K."/>
        </authorList>
    </citation>
    <scope>NUCLEOTIDE SEQUENCE</scope>
</reference>
<feature type="region of interest" description="Disordered" evidence="1">
    <location>
        <begin position="103"/>
        <end position="122"/>
    </location>
</feature>
<organism evidence="2 3">
    <name type="scientific">Tanacetum coccineum</name>
    <dbReference type="NCBI Taxonomy" id="301880"/>
    <lineage>
        <taxon>Eukaryota</taxon>
        <taxon>Viridiplantae</taxon>
        <taxon>Streptophyta</taxon>
        <taxon>Embryophyta</taxon>
        <taxon>Tracheophyta</taxon>
        <taxon>Spermatophyta</taxon>
        <taxon>Magnoliopsida</taxon>
        <taxon>eudicotyledons</taxon>
        <taxon>Gunneridae</taxon>
        <taxon>Pentapetalae</taxon>
        <taxon>asterids</taxon>
        <taxon>campanulids</taxon>
        <taxon>Asterales</taxon>
        <taxon>Asteraceae</taxon>
        <taxon>Asteroideae</taxon>
        <taxon>Anthemideae</taxon>
        <taxon>Anthemidinae</taxon>
        <taxon>Tanacetum</taxon>
    </lineage>
</organism>
<feature type="compositionally biased region" description="Low complexity" evidence="1">
    <location>
        <begin position="110"/>
        <end position="121"/>
    </location>
</feature>
<gene>
    <name evidence="2" type="ORF">Tco_0751024</name>
</gene>
<evidence type="ECO:0000256" key="1">
    <source>
        <dbReference type="SAM" id="MobiDB-lite"/>
    </source>
</evidence>
<protein>
    <submittedName>
        <fullName evidence="2">Uncharacterized protein</fullName>
    </submittedName>
</protein>
<feature type="region of interest" description="Disordered" evidence="1">
    <location>
        <begin position="169"/>
        <end position="253"/>
    </location>
</feature>
<proteinExistence type="predicted"/>
<reference evidence="2" key="1">
    <citation type="journal article" date="2022" name="Int. J. Mol. Sci.">
        <title>Draft Genome of Tanacetum Coccineum: Genomic Comparison of Closely Related Tanacetum-Family Plants.</title>
        <authorList>
            <person name="Yamashiro T."/>
            <person name="Shiraishi A."/>
            <person name="Nakayama K."/>
            <person name="Satake H."/>
        </authorList>
    </citation>
    <scope>NUCLEOTIDE SEQUENCE</scope>
</reference>
<evidence type="ECO:0000313" key="2">
    <source>
        <dbReference type="EMBL" id="GJS84483.1"/>
    </source>
</evidence>
<feature type="compositionally biased region" description="Polar residues" evidence="1">
    <location>
        <begin position="235"/>
        <end position="244"/>
    </location>
</feature>
<name>A0ABQ4Z6D2_9ASTR</name>
<keyword evidence="3" id="KW-1185">Reference proteome</keyword>
<evidence type="ECO:0000313" key="3">
    <source>
        <dbReference type="Proteomes" id="UP001151760"/>
    </source>
</evidence>
<sequence>MAASAIIISSDSSDESVGSPPSRVILFGDIPTVIPSTSVVAPETSTIAPVISSAAPVVETTLVASPTGLCGLVPYTGSDSDSPDEMTSPEHISPLPAISPFICTDSSEAPDSSDGPPSQDPYVATVARWRSRVTTRPSSSSEFPIAPVTAPPGIRRRSAILIRPGEAIPFGRPYRTHLNGPRKLLTARKRVGPLPARRLASRHASPHSSDHHSSSSSSSSDSSPVHSSGLDASDQAHSGSSTRDVSPRLCYPPRRAPRRSEAFHRWCAAPLSTLYPPTTSESSSGDSSERPLHSSSHFAGPSRKRCRSPVDYVPSSTLVMGSLAPTRVDLLPPCKRFKDSYSSETSIEEDVEVGPIETRVDMELGIGDGDDVRDHVEIDLRDVRDDTEEYEADTSAGDTVEVGVDPMSAPIVKEEIIEPAREDSSDSSGTKDSIVRSFENMLIDLDDLVHDFYHHMSDVRIDKIVRIKTAQSRLEADQLIASGDRARMAERIYSLRLENLKVRAMLDIERDRVNNLRLHMSLS</sequence>
<dbReference type="EMBL" id="BQNB010010977">
    <property type="protein sequence ID" value="GJS84483.1"/>
    <property type="molecule type" value="Genomic_DNA"/>
</dbReference>
<feature type="region of interest" description="Disordered" evidence="1">
    <location>
        <begin position="74"/>
        <end position="94"/>
    </location>
</feature>
<comment type="caution">
    <text evidence="2">The sequence shown here is derived from an EMBL/GenBank/DDBJ whole genome shotgun (WGS) entry which is preliminary data.</text>
</comment>
<feature type="region of interest" description="Disordered" evidence="1">
    <location>
        <begin position="274"/>
        <end position="307"/>
    </location>
</feature>
<feature type="compositionally biased region" description="Low complexity" evidence="1">
    <location>
        <begin position="214"/>
        <end position="228"/>
    </location>
</feature>
<dbReference type="Proteomes" id="UP001151760">
    <property type="component" value="Unassembled WGS sequence"/>
</dbReference>